<feature type="signal peptide" evidence="1">
    <location>
        <begin position="1"/>
        <end position="28"/>
    </location>
</feature>
<comment type="caution">
    <text evidence="2">The sequence shown here is derived from an EMBL/GenBank/DDBJ whole genome shotgun (WGS) entry which is preliminary data.</text>
</comment>
<reference evidence="2 3" key="1">
    <citation type="submission" date="2019-06" db="EMBL/GenBank/DDBJ databases">
        <title>Whole genome shotgun sequence of Zoogloea ramigera NBRC 15342.</title>
        <authorList>
            <person name="Hosoyama A."/>
            <person name="Uohara A."/>
            <person name="Ohji S."/>
            <person name="Ichikawa N."/>
        </authorList>
    </citation>
    <scope>NUCLEOTIDE SEQUENCE [LARGE SCALE GENOMIC DNA]</scope>
    <source>
        <strain evidence="2 3">NBRC 15342</strain>
    </source>
</reference>
<accession>A0A4Y4CR22</accession>
<proteinExistence type="predicted"/>
<organism evidence="2 3">
    <name type="scientific">Zoogloea ramigera</name>
    <dbReference type="NCBI Taxonomy" id="350"/>
    <lineage>
        <taxon>Bacteria</taxon>
        <taxon>Pseudomonadati</taxon>
        <taxon>Pseudomonadota</taxon>
        <taxon>Betaproteobacteria</taxon>
        <taxon>Rhodocyclales</taxon>
        <taxon>Zoogloeaceae</taxon>
        <taxon>Zoogloea</taxon>
    </lineage>
</organism>
<dbReference type="Proteomes" id="UP000318422">
    <property type="component" value="Unassembled WGS sequence"/>
</dbReference>
<evidence type="ECO:0000313" key="2">
    <source>
        <dbReference type="EMBL" id="GEC95368.1"/>
    </source>
</evidence>
<dbReference type="RefSeq" id="WP_141350796.1">
    <property type="nucleotide sequence ID" value="NZ_BJNV01000018.1"/>
</dbReference>
<protein>
    <submittedName>
        <fullName evidence="2">Uncharacterized protein</fullName>
    </submittedName>
</protein>
<feature type="chain" id="PRO_5021192758" evidence="1">
    <location>
        <begin position="29"/>
        <end position="173"/>
    </location>
</feature>
<keyword evidence="1" id="KW-0732">Signal</keyword>
<dbReference type="OrthoDB" id="8997932at2"/>
<dbReference type="EMBL" id="BJNV01000018">
    <property type="protein sequence ID" value="GEC95368.1"/>
    <property type="molecule type" value="Genomic_DNA"/>
</dbReference>
<sequence>MNRLPQAAPRCALLAALIGLALAGPAAAGGASRQEGLCTTAETAWFSCRSASGAWIALCEGAEHGLQYRFGRPGQIALAYPAAGRPDFRYAHYFRAGVDRTEVSFRNDDADYAVFDYTEGRQRSAGVRVLTASGQEKTFACRGPVHSRLGALEAVLPCDPDSALNLGSCPAGR</sequence>
<name>A0A4Y4CR22_ZOORA</name>
<evidence type="ECO:0000256" key="1">
    <source>
        <dbReference type="SAM" id="SignalP"/>
    </source>
</evidence>
<keyword evidence="3" id="KW-1185">Reference proteome</keyword>
<dbReference type="AlphaFoldDB" id="A0A4Y4CR22"/>
<gene>
    <name evidence="2" type="ORF">ZRA01_14410</name>
</gene>
<evidence type="ECO:0000313" key="3">
    <source>
        <dbReference type="Proteomes" id="UP000318422"/>
    </source>
</evidence>